<dbReference type="PROSITE" id="PS50975">
    <property type="entry name" value="ATP_GRASP"/>
    <property type="match status" value="1"/>
</dbReference>
<dbReference type="GO" id="GO:0005737">
    <property type="term" value="C:cytoplasm"/>
    <property type="evidence" value="ECO:0007669"/>
    <property type="project" value="TreeGrafter"/>
</dbReference>
<dbReference type="Proteomes" id="UP000198755">
    <property type="component" value="Unassembled WGS sequence"/>
</dbReference>
<dbReference type="Pfam" id="PF08443">
    <property type="entry name" value="RimK"/>
    <property type="match status" value="1"/>
</dbReference>
<dbReference type="GO" id="GO:0046872">
    <property type="term" value="F:metal ion binding"/>
    <property type="evidence" value="ECO:0007669"/>
    <property type="project" value="UniProtKB-KW"/>
</dbReference>
<proteinExistence type="predicted"/>
<dbReference type="GO" id="GO:0016879">
    <property type="term" value="F:ligase activity, forming carbon-nitrogen bonds"/>
    <property type="evidence" value="ECO:0007669"/>
    <property type="project" value="TreeGrafter"/>
</dbReference>
<dbReference type="NCBIfam" id="TIGR00768">
    <property type="entry name" value="rimK_fam"/>
    <property type="match status" value="1"/>
</dbReference>
<evidence type="ECO:0000256" key="4">
    <source>
        <dbReference type="PROSITE-ProRule" id="PRU00409"/>
    </source>
</evidence>
<dbReference type="SUPFAM" id="SSF56059">
    <property type="entry name" value="Glutathione synthetase ATP-binding domain-like"/>
    <property type="match status" value="1"/>
</dbReference>
<protein>
    <submittedName>
        <fullName evidence="6">Alpha-L-glutamate ligase, RimK family</fullName>
    </submittedName>
</protein>
<keyword evidence="1" id="KW-0479">Metal-binding</keyword>
<keyword evidence="7" id="KW-1185">Reference proteome</keyword>
<organism evidence="6 7">
    <name type="scientific">Methylocapsa palsarum</name>
    <dbReference type="NCBI Taxonomy" id="1612308"/>
    <lineage>
        <taxon>Bacteria</taxon>
        <taxon>Pseudomonadati</taxon>
        <taxon>Pseudomonadota</taxon>
        <taxon>Alphaproteobacteria</taxon>
        <taxon>Hyphomicrobiales</taxon>
        <taxon>Beijerinckiaceae</taxon>
        <taxon>Methylocapsa</taxon>
    </lineage>
</organism>
<evidence type="ECO:0000256" key="1">
    <source>
        <dbReference type="ARBA" id="ARBA00022723"/>
    </source>
</evidence>
<keyword evidence="6" id="KW-0436">Ligase</keyword>
<dbReference type="AlphaFoldDB" id="A0A1I3VTZ0"/>
<dbReference type="PANTHER" id="PTHR21621">
    <property type="entry name" value="RIBOSOMAL PROTEIN S6 MODIFICATION PROTEIN"/>
    <property type="match status" value="1"/>
</dbReference>
<evidence type="ECO:0000256" key="3">
    <source>
        <dbReference type="ARBA" id="ARBA00022840"/>
    </source>
</evidence>
<evidence type="ECO:0000259" key="5">
    <source>
        <dbReference type="PROSITE" id="PS50975"/>
    </source>
</evidence>
<keyword evidence="3 4" id="KW-0067">ATP-binding</keyword>
<dbReference type="InterPro" id="IPR004666">
    <property type="entry name" value="Rp_bS6_RimK/Lys_biosynth_LsyX"/>
</dbReference>
<dbReference type="Gene3D" id="3.30.470.20">
    <property type="entry name" value="ATP-grasp fold, B domain"/>
    <property type="match status" value="1"/>
</dbReference>
<accession>A0A1I3VTZ0</accession>
<feature type="domain" description="ATP-grasp" evidence="5">
    <location>
        <begin position="122"/>
        <end position="303"/>
    </location>
</feature>
<dbReference type="PANTHER" id="PTHR21621:SF0">
    <property type="entry name" value="BETA-CITRYLGLUTAMATE SYNTHASE B-RELATED"/>
    <property type="match status" value="1"/>
</dbReference>
<dbReference type="OrthoDB" id="9786585at2"/>
<keyword evidence="2 4" id="KW-0547">Nucleotide-binding</keyword>
<dbReference type="STRING" id="1612308.SAMN05444581_10189"/>
<dbReference type="RefSeq" id="WP_091675796.1">
    <property type="nucleotide sequence ID" value="NZ_FOSN01000001.1"/>
</dbReference>
<dbReference type="GO" id="GO:0005524">
    <property type="term" value="F:ATP binding"/>
    <property type="evidence" value="ECO:0007669"/>
    <property type="project" value="UniProtKB-UniRule"/>
</dbReference>
<gene>
    <name evidence="6" type="ORF">SAMN05444581_10189</name>
</gene>
<dbReference type="InterPro" id="IPR011761">
    <property type="entry name" value="ATP-grasp"/>
</dbReference>
<reference evidence="6 7" key="1">
    <citation type="submission" date="2016-10" db="EMBL/GenBank/DDBJ databases">
        <authorList>
            <person name="de Groot N.N."/>
        </authorList>
    </citation>
    <scope>NUCLEOTIDE SEQUENCE [LARGE SCALE GENOMIC DNA]</scope>
    <source>
        <strain evidence="6 7">NE2</strain>
    </source>
</reference>
<dbReference type="EMBL" id="FOSN01000001">
    <property type="protein sequence ID" value="SFJ98393.1"/>
    <property type="molecule type" value="Genomic_DNA"/>
</dbReference>
<dbReference type="InterPro" id="IPR013651">
    <property type="entry name" value="ATP-grasp_RimK-type"/>
</dbReference>
<evidence type="ECO:0000313" key="6">
    <source>
        <dbReference type="EMBL" id="SFJ98393.1"/>
    </source>
</evidence>
<sequence>MPLSHNASAPDRGARQPKIAIAIDLYDWHARDLASAFARAGADSAPIRLAQCGFDTGRPGGLVIPGFGSDLPDAVFVRAIGSGTFESVTLRLGVLHSLAALGVKVVNSARAVEICVDKAATSFALARRGLPTPATWTVQSEQAARAIVRREAARGPLVLKPLFGAQGFGLKLIRREDDLPPFDEAEGVYYLQRFVAVERNGFRDIRLFVSHGKVIAAMTRNAEHWITNVKLGARPEWFEPDAEIIDLGLRAAEAAGAEFAGVDIIRDARDAPQILEVNSMPGWRGLQRVAPFSIADRLAQDLLARIAGAGAEATG</sequence>
<name>A0A1I3VTZ0_9HYPH</name>
<evidence type="ECO:0000313" key="7">
    <source>
        <dbReference type="Proteomes" id="UP000198755"/>
    </source>
</evidence>
<evidence type="ECO:0000256" key="2">
    <source>
        <dbReference type="ARBA" id="ARBA00022741"/>
    </source>
</evidence>
<dbReference type="Gene3D" id="3.40.50.20">
    <property type="match status" value="1"/>
</dbReference>